<comment type="caution">
    <text evidence="13">The sequence shown here is derived from an EMBL/GenBank/DDBJ whole genome shotgun (WGS) entry which is preliminary data.</text>
</comment>
<keyword evidence="6 12" id="KW-0328">Glycosyltransferase</keyword>
<dbReference type="PROSITE" id="PS00102">
    <property type="entry name" value="PHOSPHORYLASE"/>
    <property type="match status" value="1"/>
</dbReference>
<evidence type="ECO:0000256" key="3">
    <source>
        <dbReference type="ARBA" id="ARBA00006047"/>
    </source>
</evidence>
<evidence type="ECO:0000256" key="5">
    <source>
        <dbReference type="ARBA" id="ARBA00022600"/>
    </source>
</evidence>
<evidence type="ECO:0000256" key="12">
    <source>
        <dbReference type="RuleBase" id="RU000587"/>
    </source>
</evidence>
<evidence type="ECO:0000256" key="2">
    <source>
        <dbReference type="ARBA" id="ARBA00001933"/>
    </source>
</evidence>
<evidence type="ECO:0000313" key="13">
    <source>
        <dbReference type="EMBL" id="HIX49954.1"/>
    </source>
</evidence>
<organism evidence="13 14">
    <name type="scientific">Candidatus Borkfalkia faecavium</name>
    <dbReference type="NCBI Taxonomy" id="2838508"/>
    <lineage>
        <taxon>Bacteria</taxon>
        <taxon>Bacillati</taxon>
        <taxon>Bacillota</taxon>
        <taxon>Clostridia</taxon>
        <taxon>Christensenellales</taxon>
        <taxon>Christensenellaceae</taxon>
        <taxon>Candidatus Borkfalkia</taxon>
    </lineage>
</organism>
<dbReference type="InterPro" id="IPR011833">
    <property type="entry name" value="Glycg_phsphrylas"/>
</dbReference>
<proteinExistence type="inferred from homology"/>
<evidence type="ECO:0000256" key="7">
    <source>
        <dbReference type="ARBA" id="ARBA00022679"/>
    </source>
</evidence>
<feature type="modified residue" description="N6-(pyridoxal phosphate)lysine" evidence="11">
    <location>
        <position position="658"/>
    </location>
</feature>
<dbReference type="PANTHER" id="PTHR11468:SF3">
    <property type="entry name" value="GLYCOGEN PHOSPHORYLASE, LIVER FORM"/>
    <property type="match status" value="1"/>
</dbReference>
<keyword evidence="5" id="KW-0321">Glycogen metabolism</keyword>
<dbReference type="NCBIfam" id="TIGR02093">
    <property type="entry name" value="P_ylase"/>
    <property type="match status" value="1"/>
</dbReference>
<gene>
    <name evidence="13" type="ORF">H9851_01560</name>
</gene>
<reference evidence="13" key="1">
    <citation type="journal article" date="2021" name="PeerJ">
        <title>Extensive microbial diversity within the chicken gut microbiome revealed by metagenomics and culture.</title>
        <authorList>
            <person name="Gilroy R."/>
            <person name="Ravi A."/>
            <person name="Getino M."/>
            <person name="Pursley I."/>
            <person name="Horton D.L."/>
            <person name="Alikhan N.F."/>
            <person name="Baker D."/>
            <person name="Gharbi K."/>
            <person name="Hall N."/>
            <person name="Watson M."/>
            <person name="Adriaenssens E.M."/>
            <person name="Foster-Nyarko E."/>
            <person name="Jarju S."/>
            <person name="Secka A."/>
            <person name="Antonio M."/>
            <person name="Oren A."/>
            <person name="Chaudhuri R.R."/>
            <person name="La Ragione R."/>
            <person name="Hildebrand F."/>
            <person name="Pallen M.J."/>
        </authorList>
    </citation>
    <scope>NUCLEOTIDE SEQUENCE</scope>
    <source>
        <strain evidence="13">2189</strain>
    </source>
</reference>
<dbReference type="FunFam" id="3.40.50.2000:FF:000153">
    <property type="entry name" value="Alpha-1,4 glucan phosphorylase"/>
    <property type="match status" value="1"/>
</dbReference>
<dbReference type="GO" id="GO:0005980">
    <property type="term" value="P:glycogen catabolic process"/>
    <property type="evidence" value="ECO:0007669"/>
    <property type="project" value="TreeGrafter"/>
</dbReference>
<dbReference type="InterPro" id="IPR035090">
    <property type="entry name" value="Pyridoxal_P_attach_site"/>
</dbReference>
<dbReference type="InterPro" id="IPR000811">
    <property type="entry name" value="Glyco_trans_35"/>
</dbReference>
<name>A0A9D1W038_9FIRM</name>
<dbReference type="GO" id="GO:0005737">
    <property type="term" value="C:cytoplasm"/>
    <property type="evidence" value="ECO:0007669"/>
    <property type="project" value="TreeGrafter"/>
</dbReference>
<evidence type="ECO:0000256" key="1">
    <source>
        <dbReference type="ARBA" id="ARBA00001275"/>
    </source>
</evidence>
<dbReference type="Pfam" id="PF00343">
    <property type="entry name" value="Phosphorylase"/>
    <property type="match status" value="1"/>
</dbReference>
<dbReference type="FunFam" id="3.40.50.2000:FF:000005">
    <property type="entry name" value="Alpha-1,4 glucan phosphorylase"/>
    <property type="match status" value="1"/>
</dbReference>
<comment type="function">
    <text evidence="12">Allosteric enzyme that catalyzes the rate-limiting step in glycogen catabolism, the phosphorolytic cleavage of glycogen to produce glucose-1-phosphate, and plays a central role in maintaining cellular and organismal glucose homeostasis.</text>
</comment>
<comment type="similarity">
    <text evidence="3 12">Belongs to the glycogen phosphorylase family.</text>
</comment>
<evidence type="ECO:0000256" key="10">
    <source>
        <dbReference type="ARBA" id="ARBA00025174"/>
    </source>
</evidence>
<evidence type="ECO:0000256" key="9">
    <source>
        <dbReference type="ARBA" id="ARBA00023277"/>
    </source>
</evidence>
<dbReference type="Proteomes" id="UP000886847">
    <property type="component" value="Unassembled WGS sequence"/>
</dbReference>
<reference evidence="13" key="2">
    <citation type="submission" date="2021-04" db="EMBL/GenBank/DDBJ databases">
        <authorList>
            <person name="Gilroy R."/>
        </authorList>
    </citation>
    <scope>NUCLEOTIDE SEQUENCE</scope>
    <source>
        <strain evidence="13">2189</strain>
    </source>
</reference>
<keyword evidence="8 11" id="KW-0663">Pyridoxal phosphate</keyword>
<evidence type="ECO:0000256" key="6">
    <source>
        <dbReference type="ARBA" id="ARBA00022676"/>
    </source>
</evidence>
<dbReference type="Gene3D" id="3.40.50.2000">
    <property type="entry name" value="Glycogen Phosphorylase B"/>
    <property type="match status" value="2"/>
</dbReference>
<keyword evidence="4" id="KW-0597">Phosphoprotein</keyword>
<dbReference type="AlphaFoldDB" id="A0A9D1W038"/>
<accession>A0A9D1W038</accession>
<dbReference type="PANTHER" id="PTHR11468">
    <property type="entry name" value="GLYCOGEN PHOSPHORYLASE"/>
    <property type="match status" value="1"/>
</dbReference>
<evidence type="ECO:0000256" key="11">
    <source>
        <dbReference type="PIRSR" id="PIRSR000460-1"/>
    </source>
</evidence>
<keyword evidence="7 12" id="KW-0808">Transferase</keyword>
<dbReference type="EC" id="2.4.1.1" evidence="12"/>
<dbReference type="GO" id="GO:0008184">
    <property type="term" value="F:glycogen phosphorylase activity"/>
    <property type="evidence" value="ECO:0007669"/>
    <property type="project" value="InterPro"/>
</dbReference>
<evidence type="ECO:0000256" key="8">
    <source>
        <dbReference type="ARBA" id="ARBA00022898"/>
    </source>
</evidence>
<evidence type="ECO:0000256" key="4">
    <source>
        <dbReference type="ARBA" id="ARBA00022553"/>
    </source>
</evidence>
<comment type="catalytic activity">
    <reaction evidence="1 12">
        <text>[(1-&gt;4)-alpha-D-glucosyl](n) + phosphate = [(1-&gt;4)-alpha-D-glucosyl](n-1) + alpha-D-glucose 1-phosphate</text>
        <dbReference type="Rhea" id="RHEA:41732"/>
        <dbReference type="Rhea" id="RHEA-COMP:9584"/>
        <dbReference type="Rhea" id="RHEA-COMP:9586"/>
        <dbReference type="ChEBI" id="CHEBI:15444"/>
        <dbReference type="ChEBI" id="CHEBI:43474"/>
        <dbReference type="ChEBI" id="CHEBI:58601"/>
        <dbReference type="EC" id="2.4.1.1"/>
    </reaction>
</comment>
<dbReference type="CDD" id="cd04300">
    <property type="entry name" value="GT35_Glycogen_Phosphorylase"/>
    <property type="match status" value="1"/>
</dbReference>
<dbReference type="EMBL" id="DXEW01000005">
    <property type="protein sequence ID" value="HIX49954.1"/>
    <property type="molecule type" value="Genomic_DNA"/>
</dbReference>
<protein>
    <recommendedName>
        <fullName evidence="12">Alpha-1,4 glucan phosphorylase</fullName>
        <ecNumber evidence="12">2.4.1.1</ecNumber>
    </recommendedName>
</protein>
<dbReference type="SUPFAM" id="SSF53756">
    <property type="entry name" value="UDP-Glycosyltransferase/glycogen phosphorylase"/>
    <property type="match status" value="1"/>
</dbReference>
<dbReference type="GO" id="GO:0030170">
    <property type="term" value="F:pyridoxal phosphate binding"/>
    <property type="evidence" value="ECO:0007669"/>
    <property type="project" value="InterPro"/>
</dbReference>
<sequence length="811" mass="92493">MSNTKNITEKEVQALIQGKLSRYFGVAPKEATKDQIYKAVVMSVRDILLEKRQQFHKVMRSKNGKRVYYMCMEFLLGRSLKNNIYNLGLGDEYAKALKGFGLTLDDLYEQEPDAGLGNGGLGRLAACFMDALATGNYPAMGYSIRYDYGLFKQKIVDGWQMELPDIWLPGGEVWLTQRSDKACTVKFDGWVREDWTENGLKVTYGGYKEVEALPYDMMISGKDSEAVSVLRLWRARNISHFDMKLFSQGDYLRCMEEENEAEVISKVLYPADDHYEGKSLRLKQQYFLVSASLQNIINDHKHRYGPLNLLPQQAAIHINDTHPALAIPELMRLLMDENGFTWDDAWAITTATFAYTNHTVMAEALETWQEDLIARRLPRIHMILKEINRRFCNDLWERFPGQHQFIEKMAVISNGQVRMANLSVIGSHKVNGVSALHSDIIKKSIFNGFYQIWPDKFTNVTNGIAHRRWLCQANPELSGLLTDCIGDGYVKNAAELEKFKKFVNDDSVLKRLQEIKRIKKQQFADYAFKKEGVTIDPDSIFDVQAKRMHEYKRQLLNAMNVISLYAELLDDPNKDIHPQTFIFGAKAASGYLRAKQFIKLICYLAEDIKKHPKINEKLNVVYMENYNVTMAECMIPATEVSEQISLAGKEASGTSNMKFMLNGALTIGTLDGANVEMSETVGDDNIFIFGLRADEVDEVWSRGYNASSYYNQNQRLRRVVEMIARGFNGESFAEIANYLLTGTPVADPYMCMADFDSYTATQKKVKDLYVQDQKKWAQISLMNIAGAGVFAADRSIKEYAENIWNLKPLKA</sequence>
<comment type="cofactor">
    <cofactor evidence="2 12">
        <name>pyridoxal 5'-phosphate</name>
        <dbReference type="ChEBI" id="CHEBI:597326"/>
    </cofactor>
</comment>
<evidence type="ECO:0000313" key="14">
    <source>
        <dbReference type="Proteomes" id="UP000886847"/>
    </source>
</evidence>
<comment type="function">
    <text evidence="10">Phosphorylase is an important allosteric enzyme in carbohydrate metabolism. Enzymes from different sources differ in their regulatory mechanisms and in their natural substrates. However, all known phosphorylases share catalytic and structural properties.</text>
</comment>
<dbReference type="PIRSF" id="PIRSF000460">
    <property type="entry name" value="Pprylas_GlgP"/>
    <property type="match status" value="1"/>
</dbReference>
<keyword evidence="9 12" id="KW-0119">Carbohydrate metabolism</keyword>